<sequence length="325" mass="35904">MPDSIQTPSTSIAHHIAIVDGKPTTTTHNIAKVYGKRHDNVLAIVRARIADAGEWGVLNFKETPYTDPQNGQTYQVIRMTKKGFHFVVGKFTGAKAVQHQIAFADEFERMEQELLKQQPSTQRPYNPAIDYERINPAQAQDIKELVHQVVDAGVQGFGETWNRLHKKFRVNSYLELPASRYDEACVYLRGKLPDGYADSVVFDGDAPMPPVPDLQRIHAAMQTATQAGAQVQQAVFESVLAGNDEWKFGRWLLSFITDSKLAAPAVIQRVGHDEFVTSTRQLIDCINDPGFLLSNIELAGLAQACTNRLARRLGGGTGSIGSMTA</sequence>
<dbReference type="RefSeq" id="WP_382430665.1">
    <property type="nucleotide sequence ID" value="NZ_JBHSHJ010000003.1"/>
</dbReference>
<dbReference type="NCBIfam" id="TIGR02681">
    <property type="entry name" value="phage_pRha"/>
    <property type="match status" value="1"/>
</dbReference>
<dbReference type="Pfam" id="PF09669">
    <property type="entry name" value="Phage_pRha"/>
    <property type="match status" value="1"/>
</dbReference>
<proteinExistence type="predicted"/>
<name>A0ABV9QAX2_9BURK</name>
<keyword evidence="2" id="KW-1185">Reference proteome</keyword>
<dbReference type="Proteomes" id="UP001596001">
    <property type="component" value="Unassembled WGS sequence"/>
</dbReference>
<organism evidence="1 2">
    <name type="scientific">Giesbergeria sinuosa</name>
    <dbReference type="NCBI Taxonomy" id="80883"/>
    <lineage>
        <taxon>Bacteria</taxon>
        <taxon>Pseudomonadati</taxon>
        <taxon>Pseudomonadota</taxon>
        <taxon>Betaproteobacteria</taxon>
        <taxon>Burkholderiales</taxon>
        <taxon>Comamonadaceae</taxon>
        <taxon>Giesbergeria</taxon>
    </lineage>
</organism>
<evidence type="ECO:0000313" key="1">
    <source>
        <dbReference type="EMBL" id="MFC4788335.1"/>
    </source>
</evidence>
<dbReference type="EMBL" id="JBHSHJ010000003">
    <property type="protein sequence ID" value="MFC4788335.1"/>
    <property type="molecule type" value="Genomic_DNA"/>
</dbReference>
<evidence type="ECO:0000313" key="2">
    <source>
        <dbReference type="Proteomes" id="UP001596001"/>
    </source>
</evidence>
<comment type="caution">
    <text evidence="1">The sequence shown here is derived from an EMBL/GenBank/DDBJ whole genome shotgun (WGS) entry which is preliminary data.</text>
</comment>
<accession>A0ABV9QAX2</accession>
<protein>
    <submittedName>
        <fullName evidence="1">Rha family transcriptional regulator</fullName>
    </submittedName>
</protein>
<dbReference type="InterPro" id="IPR014054">
    <property type="entry name" value="Phage_regulatory_Rha"/>
</dbReference>
<reference evidence="2" key="1">
    <citation type="journal article" date="2019" name="Int. J. Syst. Evol. Microbiol.">
        <title>The Global Catalogue of Microorganisms (GCM) 10K type strain sequencing project: providing services to taxonomists for standard genome sequencing and annotation.</title>
        <authorList>
            <consortium name="The Broad Institute Genomics Platform"/>
            <consortium name="The Broad Institute Genome Sequencing Center for Infectious Disease"/>
            <person name="Wu L."/>
            <person name="Ma J."/>
        </authorList>
    </citation>
    <scope>NUCLEOTIDE SEQUENCE [LARGE SCALE GENOMIC DNA]</scope>
    <source>
        <strain evidence="2">CCUG 49452</strain>
    </source>
</reference>
<gene>
    <name evidence="1" type="ORF">ACFO6X_04975</name>
</gene>